<protein>
    <recommendedName>
        <fullName evidence="1">RNA helicase</fullName>
        <ecNumber evidence="1">3.6.4.13</ecNumber>
    </recommendedName>
</protein>
<dbReference type="InterPro" id="IPR003029">
    <property type="entry name" value="S1_domain"/>
</dbReference>
<dbReference type="PROSITE" id="PS51192">
    <property type="entry name" value="HELICASE_ATP_BIND_1"/>
    <property type="match status" value="1"/>
</dbReference>
<evidence type="ECO:0000256" key="2">
    <source>
        <dbReference type="ARBA" id="ARBA00022664"/>
    </source>
</evidence>
<dbReference type="GO" id="GO:0005524">
    <property type="term" value="F:ATP binding"/>
    <property type="evidence" value="ECO:0007669"/>
    <property type="project" value="UniProtKB-KW"/>
</dbReference>
<dbReference type="InterPro" id="IPR012340">
    <property type="entry name" value="NA-bd_OB-fold"/>
</dbReference>
<dbReference type="GO" id="GO:0005684">
    <property type="term" value="C:U2-type spliceosomal complex"/>
    <property type="evidence" value="ECO:0007669"/>
    <property type="project" value="UniProtKB-ARBA"/>
</dbReference>
<evidence type="ECO:0000256" key="1">
    <source>
        <dbReference type="ARBA" id="ARBA00012552"/>
    </source>
</evidence>
<keyword evidence="14" id="KW-1185">Reference proteome</keyword>
<evidence type="ECO:0000256" key="3">
    <source>
        <dbReference type="ARBA" id="ARBA00022741"/>
    </source>
</evidence>
<feature type="domain" description="Helicase C-terminal" evidence="12">
    <location>
        <begin position="694"/>
        <end position="870"/>
    </location>
</feature>
<comment type="catalytic activity">
    <reaction evidence="9">
        <text>ATP + H2O = ADP + phosphate + H(+)</text>
        <dbReference type="Rhea" id="RHEA:13065"/>
        <dbReference type="ChEBI" id="CHEBI:15377"/>
        <dbReference type="ChEBI" id="CHEBI:15378"/>
        <dbReference type="ChEBI" id="CHEBI:30616"/>
        <dbReference type="ChEBI" id="CHEBI:43474"/>
        <dbReference type="ChEBI" id="CHEBI:456216"/>
        <dbReference type="EC" id="3.6.4.13"/>
    </reaction>
</comment>
<dbReference type="Gene3D" id="2.40.50.140">
    <property type="entry name" value="Nucleic acid-binding proteins"/>
    <property type="match status" value="1"/>
</dbReference>
<evidence type="ECO:0000256" key="4">
    <source>
        <dbReference type="ARBA" id="ARBA00022801"/>
    </source>
</evidence>
<dbReference type="Proteomes" id="UP001306508">
    <property type="component" value="Unassembled WGS sequence"/>
</dbReference>
<dbReference type="GO" id="GO:0065003">
    <property type="term" value="P:protein-containing complex assembly"/>
    <property type="evidence" value="ECO:0007669"/>
    <property type="project" value="UniProtKB-ARBA"/>
</dbReference>
<evidence type="ECO:0000259" key="10">
    <source>
        <dbReference type="PROSITE" id="PS50126"/>
    </source>
</evidence>
<evidence type="ECO:0000259" key="11">
    <source>
        <dbReference type="PROSITE" id="PS51192"/>
    </source>
</evidence>
<reference evidence="14" key="1">
    <citation type="submission" date="2023-07" db="EMBL/GenBank/DDBJ databases">
        <title>A draft genome of Kazachstania heterogenica Y-27499.</title>
        <authorList>
            <person name="Donic C."/>
            <person name="Kralova J.S."/>
            <person name="Fidel L."/>
            <person name="Ben-Dor S."/>
            <person name="Jung S."/>
        </authorList>
    </citation>
    <scope>NUCLEOTIDE SEQUENCE [LARGE SCALE GENOMIC DNA]</scope>
    <source>
        <strain evidence="14">Y27499</strain>
    </source>
</reference>
<dbReference type="InterPro" id="IPR002464">
    <property type="entry name" value="DNA/RNA_helicase_DEAH_CS"/>
</dbReference>
<keyword evidence="6" id="KW-0067">ATP-binding</keyword>
<feature type="domain" description="S1 motif" evidence="10">
    <location>
        <begin position="210"/>
        <end position="283"/>
    </location>
</feature>
<feature type="domain" description="Helicase ATP-binding" evidence="11">
    <location>
        <begin position="509"/>
        <end position="672"/>
    </location>
</feature>
<sequence length="1161" mass="132521">MNDIIKNIKELLGTDEDIDLNNVIDIRKECSSFQQFRKKINISQLSIAPDKINKLFILISLLVKNEIYETSDISWQKKIQGIVKRELKLQDNEDIVNVTDFIIDILNKTNDEAHFKNEMIRMESGLADSTLSSIYSLYLKGKNLPAISNDNKVTQLASTDKIKLEEEKSTSLDLPNEPVQWEDLSDVSDLFGGNSSKANEISIDDQATLYHIYVGIVTKVTKFGCFVRILNVKKHHCEGLVHVSEIPHTERANNPINRFHKNQQIYVQVVKIHPNGKISLSMKNLDQTTGKIISPCTNILEEERGRKRERENNTNSEKKFAITKRKLTSPERWEIRQLIASGTVSSEEYPELNTTAKDGDTVNNTSDTDANDKYLDVELNLNDKPAFLKHEKSLSMKKFDMSKIVKVPKSSMNRAAMNGSKTMKEHREEKIQKRKNIEQLIREKRNLNDPTKNPQQIKQEIEDLKKQLVVTSWEKKRQKEKVRFGKPTSLPISDQRKNLPVFTMRNELIKAIKDNQFLVIVGETGSGKTTQITQYLDEERFSNSGMIGCTQPRRVAAISVAKRVAEEMNCKLGEEVGYSIRFEERTSHRTRIKYMTDGMLQREALLDPLMSKYSVIMLDEAHERTVATDILFALLKKAAMKRPELKVIITSATLNSSKFSKYFNDCPIINIPGKTFPVEVLYSQSPQMDYIEAALECVLNIHINEGPGDILVFLTGQEEIDSCCEILYERVKTLGDAMDELLILPVYSALPSEIQSKIFEPTPEGSRKVIFATNIAETSITIDGIYYVVDPGFAKINTYNPKTGMEQLIICPISQAQANQRKGRAGRTGPGKCYRLYTESAFYNEMLPNSVPEIQRQNLSNTILMLKAMGINDLLNFDFMDPPPRSLMVYALNELFNLGALDTDGYITKLGQRMSQFPMDPTLSRSLLASVTNGCSEEIITIISMLSIQNVFFRPKNKQQIADSRKARFHHPYGDHLTLLNVYTQWDLAGRSDQFCEINFLHARHLKRARDIKIQITDIFRKNNIPITKCYGDPDLIRKTLLTGFFMNAAKRDSTVGYKTILGNTIVGIHPSSALCGRDYDYVMYHSLILTSREYMSHVTCINPEWLVECAPHFYKVTDANSKSRKKARIMPLHNRFSKDQNSWRLSSIRQSREKALGIKR</sequence>
<evidence type="ECO:0000256" key="8">
    <source>
        <dbReference type="ARBA" id="ARBA00023242"/>
    </source>
</evidence>
<evidence type="ECO:0000313" key="13">
    <source>
        <dbReference type="EMBL" id="KAK5773926.1"/>
    </source>
</evidence>
<dbReference type="CDD" id="cd05684">
    <property type="entry name" value="S1_DHX8_helicase"/>
    <property type="match status" value="1"/>
</dbReference>
<dbReference type="SMART" id="SM00487">
    <property type="entry name" value="DEXDc"/>
    <property type="match status" value="1"/>
</dbReference>
<dbReference type="GO" id="GO:0003723">
    <property type="term" value="F:RNA binding"/>
    <property type="evidence" value="ECO:0007669"/>
    <property type="project" value="TreeGrafter"/>
</dbReference>
<keyword evidence="8" id="KW-0539">Nucleus</keyword>
<dbReference type="EMBL" id="JAWIZZ010000059">
    <property type="protein sequence ID" value="KAK5773926.1"/>
    <property type="molecule type" value="Genomic_DNA"/>
</dbReference>
<dbReference type="Pfam" id="PF00575">
    <property type="entry name" value="S1"/>
    <property type="match status" value="1"/>
</dbReference>
<dbReference type="GO" id="GO:0071013">
    <property type="term" value="C:catalytic step 2 spliceosome"/>
    <property type="evidence" value="ECO:0007669"/>
    <property type="project" value="TreeGrafter"/>
</dbReference>
<dbReference type="FunFam" id="3.40.50.300:FF:000191">
    <property type="entry name" value="Pre-mRNA-splicing factor ATP-dependent RNA helicase"/>
    <property type="match status" value="1"/>
</dbReference>
<dbReference type="Pfam" id="PF00270">
    <property type="entry name" value="DEAD"/>
    <property type="match status" value="1"/>
</dbReference>
<dbReference type="GO" id="GO:0000390">
    <property type="term" value="P:spliceosomal complex disassembly"/>
    <property type="evidence" value="ECO:0007669"/>
    <property type="project" value="TreeGrafter"/>
</dbReference>
<accession>A0AAN7ZWX6</accession>
<dbReference type="InterPro" id="IPR027417">
    <property type="entry name" value="P-loop_NTPase"/>
</dbReference>
<evidence type="ECO:0000313" key="14">
    <source>
        <dbReference type="Proteomes" id="UP001306508"/>
    </source>
</evidence>
<dbReference type="Pfam" id="PF07717">
    <property type="entry name" value="OB_NTP_bind"/>
    <property type="match status" value="1"/>
</dbReference>
<dbReference type="SMART" id="SM00490">
    <property type="entry name" value="HELICc"/>
    <property type="match status" value="1"/>
</dbReference>
<dbReference type="GO" id="GO:0003724">
    <property type="term" value="F:RNA helicase activity"/>
    <property type="evidence" value="ECO:0007669"/>
    <property type="project" value="UniProtKB-EC"/>
</dbReference>
<dbReference type="Pfam" id="PF04408">
    <property type="entry name" value="WHD_HA2"/>
    <property type="match status" value="1"/>
</dbReference>
<dbReference type="InterPro" id="IPR011709">
    <property type="entry name" value="DEAD-box_helicase_OB_fold"/>
</dbReference>
<keyword evidence="4" id="KW-0378">Hydrolase</keyword>
<gene>
    <name evidence="13" type="ORF">RI543_004680</name>
</gene>
<dbReference type="SUPFAM" id="SSF52540">
    <property type="entry name" value="P-loop containing nucleoside triphosphate hydrolases"/>
    <property type="match status" value="1"/>
</dbReference>
<keyword evidence="3" id="KW-0547">Nucleotide-binding</keyword>
<evidence type="ECO:0000256" key="9">
    <source>
        <dbReference type="ARBA" id="ARBA00047984"/>
    </source>
</evidence>
<proteinExistence type="predicted"/>
<dbReference type="InterPro" id="IPR001650">
    <property type="entry name" value="Helicase_C-like"/>
</dbReference>
<evidence type="ECO:0000259" key="12">
    <source>
        <dbReference type="PROSITE" id="PS51194"/>
    </source>
</evidence>
<dbReference type="PROSITE" id="PS50126">
    <property type="entry name" value="S1"/>
    <property type="match status" value="1"/>
</dbReference>
<dbReference type="PANTHER" id="PTHR18934:SF85">
    <property type="entry name" value="ATP-DEPENDENT RNA HELICASE DHX8"/>
    <property type="match status" value="1"/>
</dbReference>
<dbReference type="PROSITE" id="PS51194">
    <property type="entry name" value="HELICASE_CTER"/>
    <property type="match status" value="1"/>
</dbReference>
<name>A0AAN7ZWX6_9SACH</name>
<dbReference type="FunFam" id="1.20.120.1080:FF:000001">
    <property type="entry name" value="Pre-mRNA-splicing factor ATP-dependent RNA helicase"/>
    <property type="match status" value="1"/>
</dbReference>
<dbReference type="InterPro" id="IPR007502">
    <property type="entry name" value="Helicase-assoc_dom"/>
</dbReference>
<dbReference type="PANTHER" id="PTHR18934">
    <property type="entry name" value="ATP-DEPENDENT RNA HELICASE"/>
    <property type="match status" value="1"/>
</dbReference>
<dbReference type="FunFam" id="3.40.50.300:FF:000101">
    <property type="entry name" value="Pre-mRNA-splicing factor ATP-dependent RNA helicase"/>
    <property type="match status" value="1"/>
</dbReference>
<keyword evidence="7" id="KW-0508">mRNA splicing</keyword>
<dbReference type="EC" id="3.6.4.13" evidence="1"/>
<dbReference type="InterPro" id="IPR011545">
    <property type="entry name" value="DEAD/DEAH_box_helicase_dom"/>
</dbReference>
<dbReference type="InterPro" id="IPR048333">
    <property type="entry name" value="HA2_WH"/>
</dbReference>
<evidence type="ECO:0000256" key="7">
    <source>
        <dbReference type="ARBA" id="ARBA00023187"/>
    </source>
</evidence>
<dbReference type="SMART" id="SM00847">
    <property type="entry name" value="HA2"/>
    <property type="match status" value="1"/>
</dbReference>
<keyword evidence="5" id="KW-0347">Helicase</keyword>
<dbReference type="GO" id="GO:0022613">
    <property type="term" value="P:ribonucleoprotein complex biogenesis"/>
    <property type="evidence" value="ECO:0007669"/>
    <property type="project" value="UniProtKB-ARBA"/>
</dbReference>
<dbReference type="GO" id="GO:0016787">
    <property type="term" value="F:hydrolase activity"/>
    <property type="evidence" value="ECO:0007669"/>
    <property type="project" value="UniProtKB-KW"/>
</dbReference>
<dbReference type="AlphaFoldDB" id="A0AAN7ZWX6"/>
<dbReference type="SUPFAM" id="SSF50249">
    <property type="entry name" value="Nucleic acid-binding proteins"/>
    <property type="match status" value="1"/>
</dbReference>
<evidence type="ECO:0000256" key="6">
    <source>
        <dbReference type="ARBA" id="ARBA00022840"/>
    </source>
</evidence>
<dbReference type="CDD" id="cd18791">
    <property type="entry name" value="SF2_C_RHA"/>
    <property type="match status" value="1"/>
</dbReference>
<dbReference type="SMART" id="SM00316">
    <property type="entry name" value="S1"/>
    <property type="match status" value="1"/>
</dbReference>
<dbReference type="Gene3D" id="3.40.50.300">
    <property type="entry name" value="P-loop containing nucleotide triphosphate hydrolases"/>
    <property type="match status" value="2"/>
</dbReference>
<dbReference type="InterPro" id="IPR049621">
    <property type="entry name" value="S1_DHX8_helicase"/>
</dbReference>
<dbReference type="PROSITE" id="PS00690">
    <property type="entry name" value="DEAH_ATP_HELICASE"/>
    <property type="match status" value="1"/>
</dbReference>
<dbReference type="Pfam" id="PF21010">
    <property type="entry name" value="HA2_C"/>
    <property type="match status" value="1"/>
</dbReference>
<evidence type="ECO:0000256" key="5">
    <source>
        <dbReference type="ARBA" id="ARBA00022806"/>
    </source>
</evidence>
<organism evidence="13 14">
    <name type="scientific">Arxiozyma heterogenica</name>
    <dbReference type="NCBI Taxonomy" id="278026"/>
    <lineage>
        <taxon>Eukaryota</taxon>
        <taxon>Fungi</taxon>
        <taxon>Dikarya</taxon>
        <taxon>Ascomycota</taxon>
        <taxon>Saccharomycotina</taxon>
        <taxon>Saccharomycetes</taxon>
        <taxon>Saccharomycetales</taxon>
        <taxon>Saccharomycetaceae</taxon>
        <taxon>Arxiozyma</taxon>
    </lineage>
</organism>
<comment type="caution">
    <text evidence="13">The sequence shown here is derived from an EMBL/GenBank/DDBJ whole genome shotgun (WGS) entry which is preliminary data.</text>
</comment>
<dbReference type="Gene3D" id="1.20.120.1080">
    <property type="match status" value="1"/>
</dbReference>
<dbReference type="Pfam" id="PF00271">
    <property type="entry name" value="Helicase_C"/>
    <property type="match status" value="1"/>
</dbReference>
<dbReference type="InterPro" id="IPR014001">
    <property type="entry name" value="Helicase_ATP-bd"/>
</dbReference>
<keyword evidence="2" id="KW-0507">mRNA processing</keyword>